<name>A0A095CA56_SCHHA</name>
<organism evidence="3">
    <name type="scientific">Schistosoma haematobium</name>
    <name type="common">Blood fluke</name>
    <dbReference type="NCBI Taxonomy" id="6185"/>
    <lineage>
        <taxon>Eukaryota</taxon>
        <taxon>Metazoa</taxon>
        <taxon>Spiralia</taxon>
        <taxon>Lophotrochozoa</taxon>
        <taxon>Platyhelminthes</taxon>
        <taxon>Trematoda</taxon>
        <taxon>Digenea</taxon>
        <taxon>Strigeidida</taxon>
        <taxon>Schistosomatoidea</taxon>
        <taxon>Schistosomatidae</taxon>
        <taxon>Schistosoma</taxon>
    </lineage>
</organism>
<dbReference type="STRING" id="6185.A0A095CA56"/>
<evidence type="ECO:0000256" key="2">
    <source>
        <dbReference type="SAM" id="MobiDB-lite"/>
    </source>
</evidence>
<dbReference type="InterPro" id="IPR051067">
    <property type="entry name" value="NHER"/>
</dbReference>
<keyword evidence="1" id="KW-0677">Repeat</keyword>
<evidence type="ECO:0000313" key="3">
    <source>
        <dbReference type="EMBL" id="KGB39203.1"/>
    </source>
</evidence>
<reference evidence="3" key="1">
    <citation type="journal article" date="2012" name="Nat. Genet.">
        <title>Whole-genome sequence of Schistosoma haematobium.</title>
        <authorList>
            <person name="Young N.D."/>
            <person name="Jex A.R."/>
            <person name="Li B."/>
            <person name="Liu S."/>
            <person name="Yang L."/>
            <person name="Xiong Z."/>
            <person name="Li Y."/>
            <person name="Cantacessi C."/>
            <person name="Hall R.S."/>
            <person name="Xu X."/>
            <person name="Chen F."/>
            <person name="Wu X."/>
            <person name="Zerlotini A."/>
            <person name="Oliveira G."/>
            <person name="Hofmann A."/>
            <person name="Zhang G."/>
            <person name="Fang X."/>
            <person name="Kang Y."/>
            <person name="Campbell B.E."/>
            <person name="Loukas A."/>
            <person name="Ranganathan S."/>
            <person name="Rollinson D."/>
            <person name="Rinaldi G."/>
            <person name="Brindley P.J."/>
            <person name="Yang H."/>
            <person name="Wang J."/>
            <person name="Wang J."/>
            <person name="Gasser R.B."/>
        </authorList>
    </citation>
    <scope>NUCLEOTIDE SEQUENCE [LARGE SCALE GENOMIC DNA]</scope>
</reference>
<feature type="compositionally biased region" description="Low complexity" evidence="2">
    <location>
        <begin position="37"/>
        <end position="52"/>
    </location>
</feature>
<dbReference type="GO" id="GO:0072659">
    <property type="term" value="P:protein localization to plasma membrane"/>
    <property type="evidence" value="ECO:0007669"/>
    <property type="project" value="TreeGrafter"/>
</dbReference>
<dbReference type="Pfam" id="PF00595">
    <property type="entry name" value="PDZ"/>
    <property type="match status" value="2"/>
</dbReference>
<evidence type="ECO:0000256" key="1">
    <source>
        <dbReference type="ARBA" id="ARBA00022737"/>
    </source>
</evidence>
<dbReference type="GO" id="GO:0016324">
    <property type="term" value="C:apical plasma membrane"/>
    <property type="evidence" value="ECO:0007669"/>
    <property type="project" value="TreeGrafter"/>
</dbReference>
<dbReference type="InterPro" id="IPR001478">
    <property type="entry name" value="PDZ"/>
</dbReference>
<dbReference type="CDD" id="cd00136">
    <property type="entry name" value="PDZ_canonical"/>
    <property type="match status" value="1"/>
</dbReference>
<proteinExistence type="predicted"/>
<dbReference type="EMBL" id="KL251153">
    <property type="protein sequence ID" value="KGB39203.1"/>
    <property type="molecule type" value="Genomic_DNA"/>
</dbReference>
<feature type="region of interest" description="Disordered" evidence="2">
    <location>
        <begin position="143"/>
        <end position="168"/>
    </location>
</feature>
<dbReference type="GO" id="GO:0043495">
    <property type="term" value="F:protein-membrane adaptor activity"/>
    <property type="evidence" value="ECO:0007669"/>
    <property type="project" value="TreeGrafter"/>
</dbReference>
<dbReference type="SUPFAM" id="SSF50156">
    <property type="entry name" value="PDZ domain-like"/>
    <property type="match status" value="2"/>
</dbReference>
<dbReference type="PANTHER" id="PTHR14191:SF3">
    <property type="entry name" value="NA(+)_H(+) EXCHANGE REGULATORY COFACTOR-LIKE PROTEIN NRFL-1"/>
    <property type="match status" value="1"/>
</dbReference>
<gene>
    <name evidence="3" type="ORF">MS3_07616</name>
</gene>
<protein>
    <submittedName>
        <fullName evidence="3">Syntenin-1</fullName>
    </submittedName>
</protein>
<feature type="region of interest" description="Disordered" evidence="2">
    <location>
        <begin position="1"/>
        <end position="52"/>
    </location>
</feature>
<dbReference type="PANTHER" id="PTHR14191">
    <property type="entry name" value="PDZ DOMAIN CONTAINING PROTEIN"/>
    <property type="match status" value="1"/>
</dbReference>
<sequence>MNSPSILKTTRRSRGYRSLSNEISNETDTELPTIHDTNNNNRNTRRTSTTSSSMHFATNLVYNLLSPKYSPVFRSARFKQKSILKETNKRSNRIPNLHSSISSETSSLESLDSLSSTDLLPSVEVKKHSKKVIKQNDEKDRIMEEQRNNSYQLTESNLPGNNNNNEHNDINGQQPLNVYEGRQTDDCLSSKFRFFCLEESLFSGNNYILFGRCDLRKPTNRLSTSIRINNKNHENSGAFNKIILNLPINRIKKDHLCTTQSAPCSPIFMKKEHTTPTHLFHTIFNSERITSPYLKKKQIFQLNPVKETTISSSNSLLISNVKNHLNGNLLIKRNKSYCQKTYNNNNKDSNNLNNLPLSQLELNIQQFKSINKKLDVDNLDDKSAGYVNNNNIKGKALLDNDHFVNRKNEPDNSVKRDPKHYLNEVHVESAKRIETPPPSYSDLTILNESNQNHLISIGNNNDSPDSNYSLLSKIDEQLNINQNSKYAYEALDESQKFTKQINYNINNNCSNMTVVTTIPSAHYSSNLSAQCSDSTDQDDSYRKVVLQRHDTTERFGMRLERTKGIRQVTYIAMILPKSPAQLAGLKVGDRLIRVNELETDQMLLDELLNYIRKSIGPLYLYYQTRPFTSYLLTTVIRKQNGKIGIKLKSFKHELRIDVVLPNSPASRVGLRSGQQVVSLNGQCVHGWDQLTAMHWFRHYPDGVDLTITVLDELDKAENTIKSRIAPVCDFSIKKDSIRENYQNGANDKTFDDFASINLPLKPKQTAVTQFNEKSLILNVPYGNFLDSSSVTTTSFISNEQESHCGQEKVLNPLFLFTKHEKSNTTIPINTCQSAYLCTLDSCPLKREDKKFYIPNPEVLSNDNAINHSEIKQIDSQDYDLFYSTDHNKIENTHLRFTEPVIHQYNLHNDNNNNSQCSLTIPNQDKLINEQNLNDYQFSKNSIDVIEADNEKMESLNIQPNDNLFLSDSILRNDYLYKTDCV</sequence>
<dbReference type="SMART" id="SM00228">
    <property type="entry name" value="PDZ"/>
    <property type="match status" value="2"/>
</dbReference>
<dbReference type="InterPro" id="IPR036034">
    <property type="entry name" value="PDZ_sf"/>
</dbReference>
<dbReference type="Gene3D" id="2.30.42.10">
    <property type="match status" value="2"/>
</dbReference>
<feature type="region of interest" description="Disordered" evidence="2">
    <location>
        <begin position="87"/>
        <end position="108"/>
    </location>
</feature>
<dbReference type="PROSITE" id="PS50106">
    <property type="entry name" value="PDZ"/>
    <property type="match status" value="2"/>
</dbReference>
<dbReference type="AlphaFoldDB" id="A0A095CA56"/>
<accession>A0A095CA56</accession>
<feature type="compositionally biased region" description="Low complexity" evidence="2">
    <location>
        <begin position="99"/>
        <end position="108"/>
    </location>
</feature>